<dbReference type="Pfam" id="PF08669">
    <property type="entry name" value="GCV_T_C"/>
    <property type="match status" value="1"/>
</dbReference>
<keyword evidence="3" id="KW-0560">Oxidoreductase</keyword>
<dbReference type="Gene3D" id="3.50.50.60">
    <property type="entry name" value="FAD/NAD(P)-binding domain"/>
    <property type="match status" value="1"/>
</dbReference>
<dbReference type="PANTHER" id="PTHR43757:SF2">
    <property type="entry name" value="AMINOMETHYLTRANSFERASE, MITOCHONDRIAL"/>
    <property type="match status" value="1"/>
</dbReference>
<dbReference type="Pfam" id="PF17806">
    <property type="entry name" value="SO_alpha_A3"/>
    <property type="match status" value="1"/>
</dbReference>
<dbReference type="InterPro" id="IPR028896">
    <property type="entry name" value="GcvT/YgfZ/DmdA"/>
</dbReference>
<dbReference type="InterPro" id="IPR036188">
    <property type="entry name" value="FAD/NAD-bd_sf"/>
</dbReference>
<name>A0A1X7BNV0_9RHOB</name>
<dbReference type="InterPro" id="IPR027266">
    <property type="entry name" value="TrmE/GcvT-like"/>
</dbReference>
<dbReference type="EC" id="2.1.2.10" evidence="8"/>
<dbReference type="Pfam" id="PF00890">
    <property type="entry name" value="FAD_binding_2"/>
    <property type="match status" value="1"/>
</dbReference>
<dbReference type="GO" id="GO:0008168">
    <property type="term" value="F:methyltransferase activity"/>
    <property type="evidence" value="ECO:0007669"/>
    <property type="project" value="UniProtKB-KW"/>
</dbReference>
<protein>
    <submittedName>
        <fullName evidence="8">Aminomethyltransferase</fullName>
        <ecNumber evidence="8">2.1.2.10</ecNumber>
    </submittedName>
</protein>
<evidence type="ECO:0000256" key="2">
    <source>
        <dbReference type="ARBA" id="ARBA00022630"/>
    </source>
</evidence>
<dbReference type="SUPFAM" id="SSF103025">
    <property type="entry name" value="Folate-binding domain"/>
    <property type="match status" value="1"/>
</dbReference>
<dbReference type="InterPro" id="IPR013977">
    <property type="entry name" value="GcvT_C"/>
</dbReference>
<dbReference type="InterPro" id="IPR006222">
    <property type="entry name" value="GCVT_N"/>
</dbReference>
<proteinExistence type="inferred from homology"/>
<dbReference type="AlphaFoldDB" id="A0A1X7BNV0"/>
<accession>A0A1X7BNV0</accession>
<dbReference type="InterPro" id="IPR003953">
    <property type="entry name" value="FAD-dep_OxRdtase_2_FAD-bd"/>
</dbReference>
<dbReference type="RefSeq" id="WP_085799268.1">
    <property type="nucleotide sequence ID" value="NZ_FWXB01000003.1"/>
</dbReference>
<keyword evidence="8" id="KW-0489">Methyltransferase</keyword>
<dbReference type="EMBL" id="FWXB01000003">
    <property type="protein sequence ID" value="SMC11296.1"/>
    <property type="molecule type" value="Genomic_DNA"/>
</dbReference>
<evidence type="ECO:0000313" key="9">
    <source>
        <dbReference type="Proteomes" id="UP000193224"/>
    </source>
</evidence>
<dbReference type="PRINTS" id="PR00469">
    <property type="entry name" value="PNDRDTASEII"/>
</dbReference>
<dbReference type="Gene3D" id="3.30.1360.120">
    <property type="entry name" value="Probable tRNA modification gtpase trme, domain 1"/>
    <property type="match status" value="1"/>
</dbReference>
<dbReference type="Proteomes" id="UP000193224">
    <property type="component" value="Unassembled WGS sequence"/>
</dbReference>
<dbReference type="GO" id="GO:0004047">
    <property type="term" value="F:aminomethyltransferase activity"/>
    <property type="evidence" value="ECO:0007669"/>
    <property type="project" value="UniProtKB-EC"/>
</dbReference>
<feature type="domain" description="SoxA A3" evidence="7">
    <location>
        <begin position="474"/>
        <end position="555"/>
    </location>
</feature>
<sequence length="959" mass="103104">MTRLPQGGLIDRATRLRFTFDGQPMTGHPGDTLASALLANGQQLVARSLKYHRPRGILSAGLEEPCALVTLTDQTGSTPNLKATEIMLRDGLAITSQNNWPRLSRDAGAVLQLGGNILAAGFYYKTFKWPRHGWSKRYSGLIRRLAGHGKIDPEAPQAQYDKRNRHCDILVIGSGAAGLTAALTAAHAGATTILIEQDHLPGGSLLFSGSKLDAERAPDWAADAVGALAELSNVTVMPRTLAFGQYDHGQILAVETMPPGSNSHAILWKIRARRILLAAGATERPIVFPGNDRPSVMLAGAVRSYIRRFAVAPGRRAAVAVVDPDEREDTLAALREAGIGVAAVLPRGATITGTSGRLRLRSLRWRDENGRRHRATCDLLCVSGGWSPNAHLFAQMGGGLSYDETTRNLLPPDAAGPLRPIGGTRGILDTYDCIADGKAAAHQALAELEMHKHLNLPRPAPKPAPEQRFHSGRGKAFVDLQNDVTRADIALAQREGYRDIELVKRYTTLGMGTDQGKTSWTNGVLEIAALAGRDPAEIGHTTYRPPYSPVTIGALVGVETGGDMIPTRRTPFHRGFERMGCVFLTSGGWLYARYFPREDEAMQAAINRECNAVRTGVGCVDMSTLGKVEVRGSDALEFLSRLYCNNIGTITPGRVRYALMLREDGYVFDDGTIAQLGDDHFLVTATTANAASVWRHMTKSAQVDWPDLDVTLTDVSDHWASLAIAGPHARDLLLALDPDFDGSRAAFPFARVREGHLGGNLPVRVFSVSFSGEVSFEINTPAGFADNLLTRVRAQGAAWGITPYGLETLDVLRIEKGHLSVGTEIDGRRTARDLGLGAMVSDRKDFIGRALLQRPALQASGREELVGLTPEGGTSPIPHGAVMSEEPLDDDGRATGCGHLTAAVHSPTLGHPIALGFLADGRARMGDTLWAHSPVAGQSVRVRVGPVCAYDPQGERLHG</sequence>
<dbReference type="Gene3D" id="1.10.10.1100">
    <property type="entry name" value="BFD-like [2Fe-2S]-binding domain"/>
    <property type="match status" value="1"/>
</dbReference>
<dbReference type="InterPro" id="IPR029043">
    <property type="entry name" value="GcvT/YgfZ_C"/>
</dbReference>
<feature type="domain" description="FAD-dependent oxidoreductase 2 FAD-binding" evidence="4">
    <location>
        <begin position="168"/>
        <end position="216"/>
    </location>
</feature>
<dbReference type="GO" id="GO:0032259">
    <property type="term" value="P:methylation"/>
    <property type="evidence" value="ECO:0007669"/>
    <property type="project" value="UniProtKB-KW"/>
</dbReference>
<dbReference type="OrthoDB" id="5287468at2"/>
<evidence type="ECO:0000313" key="8">
    <source>
        <dbReference type="EMBL" id="SMC11296.1"/>
    </source>
</evidence>
<keyword evidence="9" id="KW-1185">Reference proteome</keyword>
<dbReference type="GO" id="GO:0016491">
    <property type="term" value="F:oxidoreductase activity"/>
    <property type="evidence" value="ECO:0007669"/>
    <property type="project" value="UniProtKB-KW"/>
</dbReference>
<dbReference type="PRINTS" id="PR00368">
    <property type="entry name" value="FADPNR"/>
</dbReference>
<keyword evidence="2" id="KW-0285">Flavoprotein</keyword>
<dbReference type="PANTHER" id="PTHR43757">
    <property type="entry name" value="AMINOMETHYLTRANSFERASE"/>
    <property type="match status" value="1"/>
</dbReference>
<gene>
    <name evidence="8" type="primary">gcvT_3</name>
    <name evidence="8" type="ORF">ROA7745_01108</name>
</gene>
<dbReference type="InterPro" id="IPR041854">
    <property type="entry name" value="BFD-like_2Fe2S-bd_dom_sf"/>
</dbReference>
<evidence type="ECO:0000256" key="1">
    <source>
        <dbReference type="ARBA" id="ARBA00008609"/>
    </source>
</evidence>
<evidence type="ECO:0000259" key="5">
    <source>
        <dbReference type="Pfam" id="PF01571"/>
    </source>
</evidence>
<feature type="domain" description="Aminomethyltransferase C-terminal" evidence="6">
    <location>
        <begin position="865"/>
        <end position="951"/>
    </location>
</feature>
<dbReference type="InterPro" id="IPR042204">
    <property type="entry name" value="2Fe-2S-bd_N"/>
</dbReference>
<organism evidence="8 9">
    <name type="scientific">Roseovarius aestuarii</name>
    <dbReference type="NCBI Taxonomy" id="475083"/>
    <lineage>
        <taxon>Bacteria</taxon>
        <taxon>Pseudomonadati</taxon>
        <taxon>Pseudomonadota</taxon>
        <taxon>Alphaproteobacteria</taxon>
        <taxon>Rhodobacterales</taxon>
        <taxon>Roseobacteraceae</taxon>
        <taxon>Roseovarius</taxon>
    </lineage>
</organism>
<dbReference type="SUPFAM" id="SSF51905">
    <property type="entry name" value="FAD/NAD(P)-binding domain"/>
    <property type="match status" value="1"/>
</dbReference>
<dbReference type="InterPro" id="IPR041117">
    <property type="entry name" value="SoxA_A3"/>
</dbReference>
<evidence type="ECO:0000259" key="4">
    <source>
        <dbReference type="Pfam" id="PF00890"/>
    </source>
</evidence>
<reference evidence="8 9" key="1">
    <citation type="submission" date="2017-03" db="EMBL/GenBank/DDBJ databases">
        <authorList>
            <person name="Afonso C.L."/>
            <person name="Miller P.J."/>
            <person name="Scott M.A."/>
            <person name="Spackman E."/>
            <person name="Goraichik I."/>
            <person name="Dimitrov K.M."/>
            <person name="Suarez D.L."/>
            <person name="Swayne D.E."/>
        </authorList>
    </citation>
    <scope>NUCLEOTIDE SEQUENCE [LARGE SCALE GENOMIC DNA]</scope>
    <source>
        <strain evidence="8 9">CECT 7745</strain>
    </source>
</reference>
<dbReference type="Pfam" id="PF01571">
    <property type="entry name" value="GCV_T"/>
    <property type="match status" value="1"/>
</dbReference>
<comment type="similarity">
    <text evidence="1">Belongs to the GcvT family.</text>
</comment>
<evidence type="ECO:0000259" key="7">
    <source>
        <dbReference type="Pfam" id="PF17806"/>
    </source>
</evidence>
<feature type="domain" description="GCVT N-terminal" evidence="5">
    <location>
        <begin position="573"/>
        <end position="841"/>
    </location>
</feature>
<dbReference type="SUPFAM" id="SSF101790">
    <property type="entry name" value="Aminomethyltransferase beta-barrel domain"/>
    <property type="match status" value="1"/>
</dbReference>
<evidence type="ECO:0000256" key="3">
    <source>
        <dbReference type="ARBA" id="ARBA00023002"/>
    </source>
</evidence>
<evidence type="ECO:0000259" key="6">
    <source>
        <dbReference type="Pfam" id="PF08669"/>
    </source>
</evidence>
<keyword evidence="8" id="KW-0808">Transferase</keyword>
<dbReference type="Gene3D" id="3.10.20.440">
    <property type="entry name" value="2Fe-2S iron-sulphur cluster binding domain, sarcosine oxidase, alpha subunit, N-terminal domain"/>
    <property type="match status" value="1"/>
</dbReference>
<dbReference type="Pfam" id="PF13510">
    <property type="entry name" value="Fer2_4"/>
    <property type="match status" value="1"/>
</dbReference>